<proteinExistence type="predicted"/>
<accession>A0A1D8NN65</accession>
<sequence>MLCLPLGKGTVVEKAHTVSESLAVGTVCAMMWCGQQILTSHCNDWAFRSGRYRYENSMPFVTPLGVT</sequence>
<gene>
    <name evidence="1" type="ORF">YALI1_F16735g</name>
</gene>
<dbReference type="AlphaFoldDB" id="A0A1D8NN65"/>
<reference evidence="1 2" key="1">
    <citation type="journal article" date="2016" name="PLoS ONE">
        <title>Sequence Assembly of Yarrowia lipolytica Strain W29/CLIB89 Shows Transposable Element Diversity.</title>
        <authorList>
            <person name="Magnan C."/>
            <person name="Yu J."/>
            <person name="Chang I."/>
            <person name="Jahn E."/>
            <person name="Kanomata Y."/>
            <person name="Wu J."/>
            <person name="Zeller M."/>
            <person name="Oakes M."/>
            <person name="Baldi P."/>
            <person name="Sandmeyer S."/>
        </authorList>
    </citation>
    <scope>NUCLEOTIDE SEQUENCE [LARGE SCALE GENOMIC DNA]</scope>
    <source>
        <strain evidence="2">CLIB89(W29)</strain>
    </source>
</reference>
<organism evidence="1 2">
    <name type="scientific">Yarrowia lipolytica</name>
    <name type="common">Candida lipolytica</name>
    <dbReference type="NCBI Taxonomy" id="4952"/>
    <lineage>
        <taxon>Eukaryota</taxon>
        <taxon>Fungi</taxon>
        <taxon>Dikarya</taxon>
        <taxon>Ascomycota</taxon>
        <taxon>Saccharomycotina</taxon>
        <taxon>Dipodascomycetes</taxon>
        <taxon>Dipodascales</taxon>
        <taxon>Dipodascales incertae sedis</taxon>
        <taxon>Yarrowia</taxon>
    </lineage>
</organism>
<dbReference type="VEuPathDB" id="FungiDB:YALI1_F16735g"/>
<dbReference type="GeneID" id="94583955"/>
<dbReference type="RefSeq" id="XP_068139472.1">
    <property type="nucleotide sequence ID" value="XM_068283371.1"/>
</dbReference>
<protein>
    <submittedName>
        <fullName evidence="1">Uncharacterized protein</fullName>
    </submittedName>
</protein>
<name>A0A1D8NN65_YARLL</name>
<evidence type="ECO:0000313" key="2">
    <source>
        <dbReference type="Proteomes" id="UP000182444"/>
    </source>
</evidence>
<dbReference type="EMBL" id="CP017558">
    <property type="protein sequence ID" value="AOW07076.1"/>
    <property type="molecule type" value="Genomic_DNA"/>
</dbReference>
<dbReference type="Proteomes" id="UP000182444">
    <property type="component" value="Chromosome 1F"/>
</dbReference>
<evidence type="ECO:0000313" key="1">
    <source>
        <dbReference type="EMBL" id="AOW07076.1"/>
    </source>
</evidence>